<comment type="caution">
    <text evidence="7">The sequence shown here is derived from an EMBL/GenBank/DDBJ whole genome shotgun (WGS) entry which is preliminary data.</text>
</comment>
<dbReference type="PANTHER" id="PTHR46098">
    <property type="entry name" value="TRNA (CYTOSINE(38)-C(5))-METHYLTRANSFERASE"/>
    <property type="match status" value="1"/>
</dbReference>
<dbReference type="AlphaFoldDB" id="J6HBF1"/>
<reference evidence="7 8" key="1">
    <citation type="submission" date="2012-07" db="EMBL/GenBank/DDBJ databases">
        <authorList>
            <person name="Durkin A.S."/>
            <person name="McCorrison J."/>
            <person name="Torralba M."/>
            <person name="Gillis M."/>
            <person name="Methe B."/>
            <person name="Sutton G."/>
            <person name="Nelson K.E."/>
        </authorList>
    </citation>
    <scope>NUCLEOTIDE SEQUENCE [LARGE SCALE GENOMIC DNA]</scope>
    <source>
        <strain evidence="7 8">OBRC8</strain>
    </source>
</reference>
<evidence type="ECO:0000256" key="2">
    <source>
        <dbReference type="ARBA" id="ARBA00022603"/>
    </source>
</evidence>
<evidence type="ECO:0000256" key="3">
    <source>
        <dbReference type="ARBA" id="ARBA00022679"/>
    </source>
</evidence>
<evidence type="ECO:0000313" key="7">
    <source>
        <dbReference type="EMBL" id="EJU22470.1"/>
    </source>
</evidence>
<dbReference type="PATRIC" id="fig|796941.3.peg.1253"/>
<dbReference type="Gene3D" id="3.90.120.10">
    <property type="entry name" value="DNA Methylase, subunit A, domain 2"/>
    <property type="match status" value="1"/>
</dbReference>
<dbReference type="SUPFAM" id="SSF53335">
    <property type="entry name" value="S-adenosyl-L-methionine-dependent methyltransferases"/>
    <property type="match status" value="1"/>
</dbReference>
<name>J6HBF1_9FIRM</name>
<dbReference type="EMBL" id="ALNK01000022">
    <property type="protein sequence ID" value="EJU22470.1"/>
    <property type="molecule type" value="Genomic_DNA"/>
</dbReference>
<dbReference type="InterPro" id="IPR050750">
    <property type="entry name" value="C5-MTase"/>
</dbReference>
<dbReference type="Proteomes" id="UP000005244">
    <property type="component" value="Unassembled WGS sequence"/>
</dbReference>
<dbReference type="PROSITE" id="PS51679">
    <property type="entry name" value="SAM_MT_C5"/>
    <property type="match status" value="1"/>
</dbReference>
<evidence type="ECO:0000256" key="6">
    <source>
        <dbReference type="PROSITE-ProRule" id="PRU01016"/>
    </source>
</evidence>
<dbReference type="GO" id="GO:0032259">
    <property type="term" value="P:methylation"/>
    <property type="evidence" value="ECO:0007669"/>
    <property type="project" value="UniProtKB-KW"/>
</dbReference>
<keyword evidence="3 6" id="KW-0808">Transferase</keyword>
<sequence length="365" mass="40950">MPMRNIKLGSLFDGIGVFPLAAARCHIVPVWASEIEKVPMSITKRHFPNMEHLGDITKIKGGEITPVHIITFGSPCQNLSLAGCREGLSGSKSSLFFEAIRIIREMRGNTNGMYPTFAVWENVYGAFSSNHRMDFKSVLESFAGSEIPMPASGRWASAGMVRGRETDISWRLMDARYWGKPPLLQRRRRIFLVADFRGERSGEILFKPRSMLPYPASCRKDRSSSARTHQSNLIKARGKIPIVHPIQERRMRGAAKERDRGNFLGSFGRPDDPFPTLLAGGINYFAFWYEGDEENGFIRYLTPTECERLQGLPEDWTKFGAMGEEIGTGARCKALGNSIALPCAEHIMQGIYEVLKGGEKPCRKK</sequence>
<dbReference type="EC" id="2.1.1.37" evidence="1"/>
<dbReference type="REBASE" id="124979">
    <property type="entry name" value="M.PbaOBRC8ORF424P"/>
</dbReference>
<organism evidence="7 8">
    <name type="scientific">Peptoanaerobacter stomatis</name>
    <dbReference type="NCBI Taxonomy" id="796937"/>
    <lineage>
        <taxon>Bacteria</taxon>
        <taxon>Bacillati</taxon>
        <taxon>Bacillota</taxon>
        <taxon>Clostridia</taxon>
        <taxon>Peptostreptococcales</taxon>
        <taxon>Filifactoraceae</taxon>
        <taxon>Peptoanaerobacter</taxon>
    </lineage>
</organism>
<keyword evidence="4 6" id="KW-0949">S-adenosyl-L-methionine</keyword>
<evidence type="ECO:0000256" key="4">
    <source>
        <dbReference type="ARBA" id="ARBA00022691"/>
    </source>
</evidence>
<proteinExistence type="inferred from homology"/>
<dbReference type="InterPro" id="IPR001525">
    <property type="entry name" value="C5_MeTfrase"/>
</dbReference>
<evidence type="ECO:0000256" key="1">
    <source>
        <dbReference type="ARBA" id="ARBA00011975"/>
    </source>
</evidence>
<dbReference type="GO" id="GO:0003886">
    <property type="term" value="F:DNA (cytosine-5-)-methyltransferase activity"/>
    <property type="evidence" value="ECO:0007669"/>
    <property type="project" value="UniProtKB-EC"/>
</dbReference>
<dbReference type="GO" id="GO:0009307">
    <property type="term" value="P:DNA restriction-modification system"/>
    <property type="evidence" value="ECO:0007669"/>
    <property type="project" value="UniProtKB-KW"/>
</dbReference>
<feature type="active site" evidence="6">
    <location>
        <position position="76"/>
    </location>
</feature>
<comment type="similarity">
    <text evidence="6">Belongs to the class I-like SAM-binding methyltransferase superfamily. C5-methyltransferase family.</text>
</comment>
<protein>
    <recommendedName>
        <fullName evidence="1">DNA (cytosine-5-)-methyltransferase</fullName>
        <ecNumber evidence="1">2.1.1.37</ecNumber>
    </recommendedName>
</protein>
<keyword evidence="8" id="KW-1185">Reference proteome</keyword>
<keyword evidence="5" id="KW-0680">Restriction system</keyword>
<evidence type="ECO:0000313" key="8">
    <source>
        <dbReference type="Proteomes" id="UP000005244"/>
    </source>
</evidence>
<gene>
    <name evidence="7" type="ORF">HMPREF1143_0424</name>
</gene>
<dbReference type="InterPro" id="IPR029063">
    <property type="entry name" value="SAM-dependent_MTases_sf"/>
</dbReference>
<evidence type="ECO:0000256" key="5">
    <source>
        <dbReference type="ARBA" id="ARBA00022747"/>
    </source>
</evidence>
<dbReference type="Gene3D" id="3.40.50.150">
    <property type="entry name" value="Vaccinia Virus protein VP39"/>
    <property type="match status" value="1"/>
</dbReference>
<dbReference type="Pfam" id="PF00145">
    <property type="entry name" value="DNA_methylase"/>
    <property type="match status" value="2"/>
</dbReference>
<keyword evidence="2 6" id="KW-0489">Methyltransferase</keyword>
<dbReference type="PANTHER" id="PTHR46098:SF1">
    <property type="entry name" value="TRNA (CYTOSINE(38)-C(5))-METHYLTRANSFERASE"/>
    <property type="match status" value="1"/>
</dbReference>
<accession>J6HBF1</accession>